<reference evidence="3" key="1">
    <citation type="submission" date="2016-10" db="EMBL/GenBank/DDBJ databases">
        <authorList>
            <person name="Varghese N."/>
            <person name="Submissions S."/>
        </authorList>
    </citation>
    <scope>NUCLEOTIDE SEQUENCE [LARGE SCALE GENOMIC DNA]</scope>
    <source>
        <strain evidence="3">DSM 5918</strain>
    </source>
</reference>
<keyword evidence="3" id="KW-1185">Reference proteome</keyword>
<keyword evidence="1" id="KW-0472">Membrane</keyword>
<dbReference type="InterPro" id="IPR021296">
    <property type="entry name" value="DUF2868"/>
</dbReference>
<sequence length="504" mass="55410">MLVRLLVMKHGMHFGDYLDLEWFLEKDRILDPGEILDRDRKIGLAAQADSVPQTLQGAYWLERRRDTGTGGLPSHSLNSVLIALRLLFGFGGLLAGISLVRALLMYSGVEPVNVSVFLLLAVLPQAGLSLLAAGLLLFRGLRRTEFRIPLRPLFDLVWRRPGSLSPQAGFVRALILRRGWPARMLGWESLRLMHLGGSCLAFGSLAGLTVSVAVTDLAFGWQSTLRVGAQGMHTLVMALSTPWSWLPAQWGLTPTLLQIEGSRIILKDGIQALASADLVAWWPFLCMCLLVYALLPRLILLASAHWMLRRAERRFVHPDLGRIVDRMQAPLLGSARVGEIPAAPLHLGVNATAGTEQSRGQDQTGIGCVLLLPPELLGRIRDDLLSDLTRRVCGYPPGRVIPVSLEVDGIRQMLDDCAGLDWAGGFERYVVLIEAWQPPIRENLLALTLLGQENDRGRNLILVFCGRPSGGDWLTAPDEAAREVWTDAVARLAPLRVDIFGAST</sequence>
<dbReference type="EMBL" id="FORX01000002">
    <property type="protein sequence ID" value="SFJ34390.1"/>
    <property type="molecule type" value="Genomic_DNA"/>
</dbReference>
<keyword evidence="1" id="KW-0812">Transmembrane</keyword>
<evidence type="ECO:0008006" key="4">
    <source>
        <dbReference type="Google" id="ProtNLM"/>
    </source>
</evidence>
<dbReference type="Pfam" id="PF11067">
    <property type="entry name" value="DUF2868"/>
    <property type="match status" value="1"/>
</dbReference>
<dbReference type="Proteomes" id="UP000198635">
    <property type="component" value="Unassembled WGS sequence"/>
</dbReference>
<feature type="transmembrane region" description="Helical" evidence="1">
    <location>
        <begin position="82"/>
        <end position="104"/>
    </location>
</feature>
<accession>A0A1I3QKL5</accession>
<feature type="transmembrane region" description="Helical" evidence="1">
    <location>
        <begin position="116"/>
        <end position="138"/>
    </location>
</feature>
<evidence type="ECO:0000256" key="1">
    <source>
        <dbReference type="SAM" id="Phobius"/>
    </source>
</evidence>
<evidence type="ECO:0000313" key="2">
    <source>
        <dbReference type="EMBL" id="SFJ34390.1"/>
    </source>
</evidence>
<keyword evidence="1" id="KW-1133">Transmembrane helix</keyword>
<protein>
    <recommendedName>
        <fullName evidence="4">DUF2868 domain-containing protein</fullName>
    </recommendedName>
</protein>
<evidence type="ECO:0000313" key="3">
    <source>
        <dbReference type="Proteomes" id="UP000198635"/>
    </source>
</evidence>
<dbReference type="AlphaFoldDB" id="A0A1I3QKL5"/>
<organism evidence="2 3">
    <name type="scientific">Desulfomicrobium apsheronum</name>
    <dbReference type="NCBI Taxonomy" id="52560"/>
    <lineage>
        <taxon>Bacteria</taxon>
        <taxon>Pseudomonadati</taxon>
        <taxon>Thermodesulfobacteriota</taxon>
        <taxon>Desulfovibrionia</taxon>
        <taxon>Desulfovibrionales</taxon>
        <taxon>Desulfomicrobiaceae</taxon>
        <taxon>Desulfomicrobium</taxon>
    </lineage>
</organism>
<name>A0A1I3QKL5_9BACT</name>
<dbReference type="STRING" id="52560.SAMN04488082_102366"/>
<gene>
    <name evidence="2" type="ORF">SAMN04488082_102366</name>
</gene>
<feature type="transmembrane region" description="Helical" evidence="1">
    <location>
        <begin position="281"/>
        <end position="304"/>
    </location>
</feature>
<feature type="transmembrane region" description="Helical" evidence="1">
    <location>
        <begin position="192"/>
        <end position="214"/>
    </location>
</feature>
<proteinExistence type="predicted"/>